<dbReference type="AlphaFoldDB" id="A0A5B6VFF6"/>
<accession>A0A5B6VFF6</accession>
<dbReference type="Pfam" id="PF07727">
    <property type="entry name" value="RVT_2"/>
    <property type="match status" value="1"/>
</dbReference>
<evidence type="ECO:0000313" key="3">
    <source>
        <dbReference type="Proteomes" id="UP000325315"/>
    </source>
</evidence>
<dbReference type="SUPFAM" id="SSF56672">
    <property type="entry name" value="DNA/RNA polymerases"/>
    <property type="match status" value="1"/>
</dbReference>
<gene>
    <name evidence="2" type="ORF">EPI10_002791</name>
</gene>
<dbReference type="InterPro" id="IPR013103">
    <property type="entry name" value="RVT_2"/>
</dbReference>
<comment type="caution">
    <text evidence="2">The sequence shown here is derived from an EMBL/GenBank/DDBJ whole genome shotgun (WGS) entry which is preliminary data.</text>
</comment>
<organism evidence="2 3">
    <name type="scientific">Gossypium australe</name>
    <dbReference type="NCBI Taxonomy" id="47621"/>
    <lineage>
        <taxon>Eukaryota</taxon>
        <taxon>Viridiplantae</taxon>
        <taxon>Streptophyta</taxon>
        <taxon>Embryophyta</taxon>
        <taxon>Tracheophyta</taxon>
        <taxon>Spermatophyta</taxon>
        <taxon>Magnoliopsida</taxon>
        <taxon>eudicotyledons</taxon>
        <taxon>Gunneridae</taxon>
        <taxon>Pentapetalae</taxon>
        <taxon>rosids</taxon>
        <taxon>malvids</taxon>
        <taxon>Malvales</taxon>
        <taxon>Malvaceae</taxon>
        <taxon>Malvoideae</taxon>
        <taxon>Gossypium</taxon>
    </lineage>
</organism>
<dbReference type="Proteomes" id="UP000325315">
    <property type="component" value="Unassembled WGS sequence"/>
</dbReference>
<keyword evidence="3" id="KW-1185">Reference proteome</keyword>
<dbReference type="PANTHER" id="PTHR11439">
    <property type="entry name" value="GAG-POL-RELATED RETROTRANSPOSON"/>
    <property type="match status" value="1"/>
</dbReference>
<proteinExistence type="predicted"/>
<sequence length="509" mass="58825">MNMVQSMMIAKGIPKIFWPEAINWAVHLFNRCPTIVVQNKTPEEAWSGEKPFVGYFRVFGCVADVNDRSWNWGEGFTSSIQSELDWHASESNAEMDDDQEEKEIMEDIDDSYDEVVEQEEAHGQQHSRRQYNKLYWMRDYVTGFKKKGEEGKVYKLKRALCRLKQAPRAWYSRIERYFLSHGFEKCEYEPTLFTKMDKKSIMIASLYVDDLIYTGNNGELMMKLKKSMKIEFARTDMGKMKYFLNLEATQKVDGIFVCQKKYMTDLLKGFGMSNSKLVHNPIVLATKLSKDKDRKGVDKTLYKQMVGSLMYATTTRPDIMYSVSQVSHFVENPKELRFAAIKRIIHCLKGTCEFGLFYQRNGGNDLIGYTDNDYANNVEDRKSTSGYVFRLSEATISWSSKKQPVVSLSTTEAEFIAISASSCQAVWLRRILEAVGRNQTSPRVIYCDNSSAIKLSKNPTMHGISKHIDVRFHFLRDLTRNETIVLQHCNSQEQVADVMTKPLKLEDFI</sequence>
<dbReference type="InterPro" id="IPR043502">
    <property type="entry name" value="DNA/RNA_pol_sf"/>
</dbReference>
<dbReference type="CDD" id="cd09272">
    <property type="entry name" value="RNase_HI_RT_Ty1"/>
    <property type="match status" value="1"/>
</dbReference>
<dbReference type="PANTHER" id="PTHR11439:SF517">
    <property type="entry name" value="CYSTEINE-RICH RLK (RECEPTOR-LIKE PROTEIN KINASE) 8"/>
    <property type="match status" value="1"/>
</dbReference>
<feature type="domain" description="Reverse transcriptase Ty1/copia-type" evidence="1">
    <location>
        <begin position="142"/>
        <end position="283"/>
    </location>
</feature>
<protein>
    <submittedName>
        <fullName evidence="2">Retrovirus-related Pol polyprotein from transposon TNT 1-94</fullName>
    </submittedName>
</protein>
<evidence type="ECO:0000259" key="1">
    <source>
        <dbReference type="Pfam" id="PF07727"/>
    </source>
</evidence>
<name>A0A5B6VFF6_9ROSI</name>
<reference evidence="3" key="1">
    <citation type="journal article" date="2019" name="Plant Biotechnol. J.">
        <title>Genome sequencing of the Australian wild diploid species Gossypium australe highlights disease resistance and delayed gland morphogenesis.</title>
        <authorList>
            <person name="Cai Y."/>
            <person name="Cai X."/>
            <person name="Wang Q."/>
            <person name="Wang P."/>
            <person name="Zhang Y."/>
            <person name="Cai C."/>
            <person name="Xu Y."/>
            <person name="Wang K."/>
            <person name="Zhou Z."/>
            <person name="Wang C."/>
            <person name="Geng S."/>
            <person name="Li B."/>
            <person name="Dong Q."/>
            <person name="Hou Y."/>
            <person name="Wang H."/>
            <person name="Ai P."/>
            <person name="Liu Z."/>
            <person name="Yi F."/>
            <person name="Sun M."/>
            <person name="An G."/>
            <person name="Cheng J."/>
            <person name="Zhang Y."/>
            <person name="Shi Q."/>
            <person name="Xie Y."/>
            <person name="Shi X."/>
            <person name="Chang Y."/>
            <person name="Huang F."/>
            <person name="Chen Y."/>
            <person name="Hong S."/>
            <person name="Mi L."/>
            <person name="Sun Q."/>
            <person name="Zhang L."/>
            <person name="Zhou B."/>
            <person name="Peng R."/>
            <person name="Zhang X."/>
            <person name="Liu F."/>
        </authorList>
    </citation>
    <scope>NUCLEOTIDE SEQUENCE [LARGE SCALE GENOMIC DNA]</scope>
    <source>
        <strain evidence="3">cv. PA1801</strain>
    </source>
</reference>
<dbReference type="EMBL" id="SMMG02000007">
    <property type="protein sequence ID" value="KAA3467808.1"/>
    <property type="molecule type" value="Genomic_DNA"/>
</dbReference>
<evidence type="ECO:0000313" key="2">
    <source>
        <dbReference type="EMBL" id="KAA3467808.1"/>
    </source>
</evidence>
<dbReference type="OrthoDB" id="1422773at2759"/>